<dbReference type="GO" id="GO:0006352">
    <property type="term" value="P:DNA-templated transcription initiation"/>
    <property type="evidence" value="ECO:0007669"/>
    <property type="project" value="InterPro"/>
</dbReference>
<dbReference type="SUPFAM" id="SSF54427">
    <property type="entry name" value="NTF2-like"/>
    <property type="match status" value="1"/>
</dbReference>
<keyword evidence="5" id="KW-0804">Transcription</keyword>
<dbReference type="SUPFAM" id="SSF88659">
    <property type="entry name" value="Sigma3 and sigma4 domains of RNA polymerase sigma factors"/>
    <property type="match status" value="1"/>
</dbReference>
<sequence length="315" mass="34559">MDADETVAGLLEERTRLLAIGYRMLGSRAEAEDAVQDTYIRWYRMTDAERNAVRVPAAWLTTAMTRVCLNVLASARHRRESYVGEWLPEPVRPHSSLGETAALVDPVEQAMRADELTMALMVMLEALTPGERVVFVLHDVFGYSFDDVAGIVGRTSQACRKLASTARRHIEEERRRGATVEQHRLVVESFISACMTGDVAALVARLDPDAVATSDGGGHVRAALRPIVGADRVARFLLGGLNKSADLKATLEEDAGETRLVLRRGDEVVGVASFEVVGDRITQVWLMLNPTKLATWQKDVDEARHTSAPDPVEGA</sequence>
<dbReference type="NCBIfam" id="TIGR02937">
    <property type="entry name" value="sigma70-ECF"/>
    <property type="match status" value="1"/>
</dbReference>
<dbReference type="InterPro" id="IPR052704">
    <property type="entry name" value="ECF_Sigma-70_Domain"/>
</dbReference>
<evidence type="ECO:0000313" key="8">
    <source>
        <dbReference type="EMBL" id="SED15283.1"/>
    </source>
</evidence>
<protein>
    <submittedName>
        <fullName evidence="8">RNA polymerase, sigma subunit, ECF family</fullName>
    </submittedName>
</protein>
<dbReference type="OrthoDB" id="3211555at2"/>
<dbReference type="Proteomes" id="UP000198742">
    <property type="component" value="Unassembled WGS sequence"/>
</dbReference>
<evidence type="ECO:0000259" key="6">
    <source>
        <dbReference type="Pfam" id="PF04542"/>
    </source>
</evidence>
<reference evidence="9" key="1">
    <citation type="submission" date="2016-10" db="EMBL/GenBank/DDBJ databases">
        <authorList>
            <person name="Varghese N."/>
            <person name="Submissions S."/>
        </authorList>
    </citation>
    <scope>NUCLEOTIDE SEQUENCE [LARGE SCALE GENOMIC DNA]</scope>
    <source>
        <strain evidence="9">DSM 22017</strain>
    </source>
</reference>
<dbReference type="GO" id="GO:0003677">
    <property type="term" value="F:DNA binding"/>
    <property type="evidence" value="ECO:0007669"/>
    <property type="project" value="InterPro"/>
</dbReference>
<dbReference type="InterPro" id="IPR032710">
    <property type="entry name" value="NTF2-like_dom_sf"/>
</dbReference>
<dbReference type="Pfam" id="PF08281">
    <property type="entry name" value="Sigma70_r4_2"/>
    <property type="match status" value="1"/>
</dbReference>
<dbReference type="SUPFAM" id="SSF88946">
    <property type="entry name" value="Sigma2 domain of RNA polymerase sigma factors"/>
    <property type="match status" value="1"/>
</dbReference>
<keyword evidence="4" id="KW-0731">Sigma factor</keyword>
<evidence type="ECO:0000256" key="2">
    <source>
        <dbReference type="ARBA" id="ARBA00011344"/>
    </source>
</evidence>
<evidence type="ECO:0000256" key="4">
    <source>
        <dbReference type="ARBA" id="ARBA00023082"/>
    </source>
</evidence>
<evidence type="ECO:0000259" key="7">
    <source>
        <dbReference type="Pfam" id="PF08281"/>
    </source>
</evidence>
<dbReference type="InterPro" id="IPR007627">
    <property type="entry name" value="RNA_pol_sigma70_r2"/>
</dbReference>
<dbReference type="NCBIfam" id="NF007214">
    <property type="entry name" value="PRK09636.1"/>
    <property type="match status" value="1"/>
</dbReference>
<dbReference type="PANTHER" id="PTHR30173:SF43">
    <property type="entry name" value="ECF RNA POLYMERASE SIGMA FACTOR SIGI-RELATED"/>
    <property type="match status" value="1"/>
</dbReference>
<gene>
    <name evidence="8" type="ORF">SAMN04489844_3787</name>
</gene>
<keyword evidence="3" id="KW-0805">Transcription regulation</keyword>
<accession>A0A1H4YBL5</accession>
<evidence type="ECO:0000256" key="1">
    <source>
        <dbReference type="ARBA" id="ARBA00010641"/>
    </source>
</evidence>
<name>A0A1H4YBL5_9ACTN</name>
<evidence type="ECO:0000256" key="5">
    <source>
        <dbReference type="ARBA" id="ARBA00023163"/>
    </source>
</evidence>
<evidence type="ECO:0000256" key="3">
    <source>
        <dbReference type="ARBA" id="ARBA00023015"/>
    </source>
</evidence>
<dbReference type="GO" id="GO:0016987">
    <property type="term" value="F:sigma factor activity"/>
    <property type="evidence" value="ECO:0007669"/>
    <property type="project" value="UniProtKB-KW"/>
</dbReference>
<organism evidence="8 9">
    <name type="scientific">Nocardioides exalbidus</name>
    <dbReference type="NCBI Taxonomy" id="402596"/>
    <lineage>
        <taxon>Bacteria</taxon>
        <taxon>Bacillati</taxon>
        <taxon>Actinomycetota</taxon>
        <taxon>Actinomycetes</taxon>
        <taxon>Propionibacteriales</taxon>
        <taxon>Nocardioidaceae</taxon>
        <taxon>Nocardioides</taxon>
    </lineage>
</organism>
<dbReference type="Gene3D" id="1.10.10.10">
    <property type="entry name" value="Winged helix-like DNA-binding domain superfamily/Winged helix DNA-binding domain"/>
    <property type="match status" value="1"/>
</dbReference>
<keyword evidence="9" id="KW-1185">Reference proteome</keyword>
<dbReference type="RefSeq" id="WP_090971073.1">
    <property type="nucleotide sequence ID" value="NZ_FNRT01000002.1"/>
</dbReference>
<feature type="domain" description="RNA polymerase sigma-70 region 2" evidence="6">
    <location>
        <begin position="14"/>
        <end position="76"/>
    </location>
</feature>
<dbReference type="Pfam" id="PF04542">
    <property type="entry name" value="Sigma70_r2"/>
    <property type="match status" value="1"/>
</dbReference>
<dbReference type="Gene3D" id="1.10.1740.10">
    <property type="match status" value="1"/>
</dbReference>
<dbReference type="InterPro" id="IPR013325">
    <property type="entry name" value="RNA_pol_sigma_r2"/>
</dbReference>
<feature type="domain" description="RNA polymerase sigma factor 70 region 4 type 2" evidence="7">
    <location>
        <begin position="118"/>
        <end position="170"/>
    </location>
</feature>
<dbReference type="AlphaFoldDB" id="A0A1H4YBL5"/>
<comment type="subunit">
    <text evidence="2">Interacts transiently with the RNA polymerase catalytic core formed by RpoA, RpoB, RpoC and RpoZ (2 alpha, 1 beta, 1 beta' and 1 omega subunit) to form the RNA polymerase holoenzyme that can initiate transcription.</text>
</comment>
<dbReference type="EMBL" id="FNRT01000002">
    <property type="protein sequence ID" value="SED15283.1"/>
    <property type="molecule type" value="Genomic_DNA"/>
</dbReference>
<dbReference type="Gene3D" id="3.10.450.50">
    <property type="match status" value="1"/>
</dbReference>
<dbReference type="InterPro" id="IPR036388">
    <property type="entry name" value="WH-like_DNA-bd_sf"/>
</dbReference>
<evidence type="ECO:0000313" key="9">
    <source>
        <dbReference type="Proteomes" id="UP000198742"/>
    </source>
</evidence>
<dbReference type="InterPro" id="IPR014284">
    <property type="entry name" value="RNA_pol_sigma-70_dom"/>
</dbReference>
<proteinExistence type="inferred from homology"/>
<dbReference type="InterPro" id="IPR013249">
    <property type="entry name" value="RNA_pol_sigma70_r4_t2"/>
</dbReference>
<dbReference type="PANTHER" id="PTHR30173">
    <property type="entry name" value="SIGMA 19 FACTOR"/>
    <property type="match status" value="1"/>
</dbReference>
<dbReference type="STRING" id="402596.SAMN04489844_3787"/>
<dbReference type="InterPro" id="IPR013324">
    <property type="entry name" value="RNA_pol_sigma_r3/r4-like"/>
</dbReference>
<comment type="similarity">
    <text evidence="1">Belongs to the sigma-70 factor family. ECF subfamily.</text>
</comment>